<evidence type="ECO:0000256" key="2">
    <source>
        <dbReference type="ARBA" id="ARBA00008422"/>
    </source>
</evidence>
<comment type="caution">
    <text evidence="15">The sequence shown here is derived from an EMBL/GenBank/DDBJ whole genome shotgun (WGS) entry which is preliminary data.</text>
</comment>
<dbReference type="InterPro" id="IPR000560">
    <property type="entry name" value="His_Pase_clade-2"/>
</dbReference>
<dbReference type="Gene3D" id="3.40.50.1240">
    <property type="entry name" value="Phosphoglycerate mutase-like"/>
    <property type="match status" value="1"/>
</dbReference>
<gene>
    <name evidence="15" type="ORF">RQP53_17285</name>
</gene>
<evidence type="ECO:0000256" key="11">
    <source>
        <dbReference type="ARBA" id="ARBA00043671"/>
    </source>
</evidence>
<accession>A0ABU3PEL1</accession>
<evidence type="ECO:0000256" key="14">
    <source>
        <dbReference type="SAM" id="SignalP"/>
    </source>
</evidence>
<organism evidence="15 16">
    <name type="scientific">Roseateles aquae</name>
    <dbReference type="NCBI Taxonomy" id="3077235"/>
    <lineage>
        <taxon>Bacteria</taxon>
        <taxon>Pseudomonadati</taxon>
        <taxon>Pseudomonadota</taxon>
        <taxon>Betaproteobacteria</taxon>
        <taxon>Burkholderiales</taxon>
        <taxon>Sphaerotilaceae</taxon>
        <taxon>Roseateles</taxon>
    </lineage>
</organism>
<keyword evidence="16" id="KW-1185">Reference proteome</keyword>
<dbReference type="PANTHER" id="PTHR20963:SF8">
    <property type="entry name" value="MULTIPLE INOSITOL POLYPHOSPHATE PHOSPHATASE 1"/>
    <property type="match status" value="1"/>
</dbReference>
<evidence type="ECO:0000256" key="12">
    <source>
        <dbReference type="ARBA" id="ARBA00043691"/>
    </source>
</evidence>
<comment type="catalytic activity">
    <reaction evidence="12">
        <text>1D-myo-inositol hexakisphosphate + H2O = 1D-myo-inositol 1,2,4,5,6-pentakisphosphate + phosphate</text>
        <dbReference type="Rhea" id="RHEA:16989"/>
        <dbReference type="ChEBI" id="CHEBI:15377"/>
        <dbReference type="ChEBI" id="CHEBI:43474"/>
        <dbReference type="ChEBI" id="CHEBI:57798"/>
        <dbReference type="ChEBI" id="CHEBI:58130"/>
        <dbReference type="EC" id="3.1.3.62"/>
    </reaction>
    <physiologicalReaction direction="left-to-right" evidence="12">
        <dbReference type="Rhea" id="RHEA:16990"/>
    </physiologicalReaction>
</comment>
<evidence type="ECO:0000256" key="10">
    <source>
        <dbReference type="ARBA" id="ARBA00043668"/>
    </source>
</evidence>
<evidence type="ECO:0000313" key="15">
    <source>
        <dbReference type="EMBL" id="MDT9001035.1"/>
    </source>
</evidence>
<dbReference type="EC" id="3.1.3.62" evidence="4"/>
<reference evidence="15" key="1">
    <citation type="submission" date="2023-09" db="EMBL/GenBank/DDBJ databases">
        <title>Paucibacter sp. APW11 Genome sequencing and assembly.</title>
        <authorList>
            <person name="Kim I."/>
        </authorList>
    </citation>
    <scope>NUCLEOTIDE SEQUENCE</scope>
    <source>
        <strain evidence="15">APW11</strain>
    </source>
</reference>
<evidence type="ECO:0000256" key="5">
    <source>
        <dbReference type="ARBA" id="ARBA00018097"/>
    </source>
</evidence>
<evidence type="ECO:0000256" key="1">
    <source>
        <dbReference type="ARBA" id="ARBA00004370"/>
    </source>
</evidence>
<keyword evidence="7" id="KW-0378">Hydrolase</keyword>
<dbReference type="Pfam" id="PF00328">
    <property type="entry name" value="His_Phos_2"/>
    <property type="match status" value="1"/>
</dbReference>
<keyword evidence="6 14" id="KW-0732">Signal</keyword>
<name>A0ABU3PEL1_9BURK</name>
<dbReference type="EMBL" id="JAVXZY010000007">
    <property type="protein sequence ID" value="MDT9001035.1"/>
    <property type="molecule type" value="Genomic_DNA"/>
</dbReference>
<comment type="similarity">
    <text evidence="2">Belongs to the histidine acid phosphatase family. MINPP1 subfamily.</text>
</comment>
<dbReference type="Proteomes" id="UP001246372">
    <property type="component" value="Unassembled WGS sequence"/>
</dbReference>
<sequence length="531" mass="58099">MAARVLEGRLRPRLAALLAMLAVGAASAGNQPPPWLTTKTPYQPQQRMATLEPVPTDFLPLHTQLVARHGARGMSGAKQELALLQLWRAARAEGALTPLGRRLGPDLERLLRVNARLGEGVEGVRRPGFGNLSRLGMAEHQGLARRLLQRMPALFDVSDMKRRGGRIELLSSGVDRAEDSAQVFIRALLADRPALAAWVHRPVLEGYPANAPKAQAAGTNRFLLYFHKLNAATDLVLDPADPAYLSYQRSQAYQAAADDAEVAAKLAAVQADPALRRTARHVLERLFSAEFVASLEQGERQFRNEGLLAGAARAKGQPAAAMTLGDGRTVLRSAVDVLMALSAAYEIAPGLRQELGGHDFRAYLPEDAAKLLAWANDAEDFYVKGPGIAEHGTVNHAMAGQLIDEMFAQVLKAAQATDTAGRDLASFRFSHAEILIPLASALELPGMHVQLPAVQLYRYDNNPWRGERVAPYSANLQWDAWRERKTGKIWLRMLHNERQTAFKPACDAARLRPGSFFYELTQLRACYGTAG</sequence>
<comment type="catalytic activity">
    <reaction evidence="10">
        <text>1D-myo-inositol 1,2,5,6-tetrakisphosphate + H2O = 1D-myo-inositol 1,2,6-trisphosphate + phosphate</text>
        <dbReference type="Rhea" id="RHEA:77119"/>
        <dbReference type="ChEBI" id="CHEBI:15377"/>
        <dbReference type="ChEBI" id="CHEBI:43474"/>
        <dbReference type="ChEBI" id="CHEBI:195535"/>
        <dbReference type="ChEBI" id="CHEBI:195537"/>
        <dbReference type="EC" id="3.1.3.62"/>
    </reaction>
    <physiologicalReaction direction="left-to-right" evidence="10">
        <dbReference type="Rhea" id="RHEA:77120"/>
    </physiologicalReaction>
</comment>
<dbReference type="SUPFAM" id="SSF53254">
    <property type="entry name" value="Phosphoglycerate mutase-like"/>
    <property type="match status" value="1"/>
</dbReference>
<comment type="subcellular location">
    <subcellularLocation>
        <location evidence="1">Membrane</location>
    </subcellularLocation>
</comment>
<comment type="catalytic activity">
    <reaction evidence="13">
        <text>(2R)-2,3-bisphosphoglycerate + H2O = (2R)-2-phosphoglycerate + phosphate</text>
        <dbReference type="Rhea" id="RHEA:27381"/>
        <dbReference type="ChEBI" id="CHEBI:15377"/>
        <dbReference type="ChEBI" id="CHEBI:43474"/>
        <dbReference type="ChEBI" id="CHEBI:58248"/>
        <dbReference type="ChEBI" id="CHEBI:58289"/>
        <dbReference type="EC" id="3.1.3.80"/>
    </reaction>
    <physiologicalReaction direction="left-to-right" evidence="13">
        <dbReference type="Rhea" id="RHEA:27382"/>
    </physiologicalReaction>
</comment>
<evidence type="ECO:0000256" key="4">
    <source>
        <dbReference type="ARBA" id="ARBA00013040"/>
    </source>
</evidence>
<evidence type="ECO:0000256" key="6">
    <source>
        <dbReference type="ARBA" id="ARBA00022729"/>
    </source>
</evidence>
<evidence type="ECO:0000256" key="3">
    <source>
        <dbReference type="ARBA" id="ARBA00012976"/>
    </source>
</evidence>
<proteinExistence type="inferred from homology"/>
<dbReference type="RefSeq" id="WP_315651920.1">
    <property type="nucleotide sequence ID" value="NZ_JAVXZY010000007.1"/>
</dbReference>
<protein>
    <recommendedName>
        <fullName evidence="5">Multiple inositol polyphosphate phosphatase 1</fullName>
        <ecNumber evidence="4">3.1.3.62</ecNumber>
        <ecNumber evidence="3">3.1.3.80</ecNumber>
    </recommendedName>
    <alternativeName>
        <fullName evidence="9">2,3-bisphosphoglycerate 3-phosphatase</fullName>
    </alternativeName>
</protein>
<dbReference type="InterPro" id="IPR029033">
    <property type="entry name" value="His_PPase_superfam"/>
</dbReference>
<keyword evidence="8" id="KW-0472">Membrane</keyword>
<dbReference type="PANTHER" id="PTHR20963">
    <property type="entry name" value="MULTIPLE INOSITOL POLYPHOSPHATE PHOSPHATASE-RELATED"/>
    <property type="match status" value="1"/>
</dbReference>
<evidence type="ECO:0000256" key="8">
    <source>
        <dbReference type="ARBA" id="ARBA00023136"/>
    </source>
</evidence>
<comment type="catalytic activity">
    <reaction evidence="11">
        <text>1D-myo-inositol 1,2,4,5,6-pentakisphosphate + H2O = 1D-myo-inositol 1,2,5,6-tetrakisphosphate + phosphate</text>
        <dbReference type="Rhea" id="RHEA:77115"/>
        <dbReference type="ChEBI" id="CHEBI:15377"/>
        <dbReference type="ChEBI" id="CHEBI:43474"/>
        <dbReference type="ChEBI" id="CHEBI:57798"/>
        <dbReference type="ChEBI" id="CHEBI:195535"/>
        <dbReference type="EC" id="3.1.3.62"/>
    </reaction>
    <physiologicalReaction direction="left-to-right" evidence="11">
        <dbReference type="Rhea" id="RHEA:77116"/>
    </physiologicalReaction>
</comment>
<dbReference type="EC" id="3.1.3.80" evidence="3"/>
<evidence type="ECO:0000256" key="7">
    <source>
        <dbReference type="ARBA" id="ARBA00022801"/>
    </source>
</evidence>
<feature type="chain" id="PRO_5045294810" description="Multiple inositol polyphosphate phosphatase 1" evidence="14">
    <location>
        <begin position="29"/>
        <end position="531"/>
    </location>
</feature>
<evidence type="ECO:0000313" key="16">
    <source>
        <dbReference type="Proteomes" id="UP001246372"/>
    </source>
</evidence>
<evidence type="ECO:0000256" key="9">
    <source>
        <dbReference type="ARBA" id="ARBA00031642"/>
    </source>
</evidence>
<evidence type="ECO:0000256" key="13">
    <source>
        <dbReference type="ARBA" id="ARBA00043832"/>
    </source>
</evidence>
<feature type="signal peptide" evidence="14">
    <location>
        <begin position="1"/>
        <end position="28"/>
    </location>
</feature>